<evidence type="ECO:0000256" key="2">
    <source>
        <dbReference type="ARBA" id="ARBA00023015"/>
    </source>
</evidence>
<dbReference type="HOGENOM" id="CLU_075949_1_1_1"/>
<dbReference type="PROSITE" id="PS51032">
    <property type="entry name" value="AP2_ERF"/>
    <property type="match status" value="1"/>
</dbReference>
<dbReference type="GO" id="GO:0009873">
    <property type="term" value="P:ethylene-activated signaling pathway"/>
    <property type="evidence" value="ECO:0007669"/>
    <property type="project" value="InterPro"/>
</dbReference>
<feature type="compositionally biased region" description="Low complexity" evidence="7">
    <location>
        <begin position="73"/>
        <end position="88"/>
    </location>
</feature>
<keyword evidence="10" id="KW-1185">Reference proteome</keyword>
<feature type="compositionally biased region" description="Basic and acidic residues" evidence="7">
    <location>
        <begin position="169"/>
        <end position="192"/>
    </location>
</feature>
<protein>
    <submittedName>
        <fullName evidence="9">AP2/ERF domain-containing transcription factor-like protein</fullName>
    </submittedName>
</protein>
<dbReference type="FunFam" id="3.30.730.10:FF:000001">
    <property type="entry name" value="Ethylene-responsive transcription factor 2"/>
    <property type="match status" value="1"/>
</dbReference>
<evidence type="ECO:0000256" key="3">
    <source>
        <dbReference type="ARBA" id="ARBA00023125"/>
    </source>
</evidence>
<evidence type="ECO:0000256" key="7">
    <source>
        <dbReference type="SAM" id="MobiDB-lite"/>
    </source>
</evidence>
<name>A0A061DGE2_THECC</name>
<feature type="compositionally biased region" description="Basic residues" evidence="7">
    <location>
        <begin position="89"/>
        <end position="101"/>
    </location>
</feature>
<dbReference type="SUPFAM" id="SSF54171">
    <property type="entry name" value="DNA-binding domain"/>
    <property type="match status" value="1"/>
</dbReference>
<dbReference type="InterPro" id="IPR016177">
    <property type="entry name" value="DNA-bd_dom_sf"/>
</dbReference>
<dbReference type="Proteomes" id="UP000026915">
    <property type="component" value="Chromosome 1"/>
</dbReference>
<evidence type="ECO:0000256" key="6">
    <source>
        <dbReference type="ARBA" id="ARBA00024343"/>
    </source>
</evidence>
<keyword evidence="4" id="KW-0804">Transcription</keyword>
<reference evidence="9 10" key="1">
    <citation type="journal article" date="2013" name="Genome Biol.">
        <title>The genome sequence of the most widely cultivated cacao type and its use to identify candidate genes regulating pod color.</title>
        <authorList>
            <person name="Motamayor J.C."/>
            <person name="Mockaitis K."/>
            <person name="Schmutz J."/>
            <person name="Haiminen N."/>
            <person name="Iii D.L."/>
            <person name="Cornejo O."/>
            <person name="Findley S.D."/>
            <person name="Zheng P."/>
            <person name="Utro F."/>
            <person name="Royaert S."/>
            <person name="Saski C."/>
            <person name="Jenkins J."/>
            <person name="Podicheti R."/>
            <person name="Zhao M."/>
            <person name="Scheffler B.E."/>
            <person name="Stack J.C."/>
            <person name="Feltus F.A."/>
            <person name="Mustiga G.M."/>
            <person name="Amores F."/>
            <person name="Phillips W."/>
            <person name="Marelli J.P."/>
            <person name="May G.D."/>
            <person name="Shapiro H."/>
            <person name="Ma J."/>
            <person name="Bustamante C.D."/>
            <person name="Schnell R.J."/>
            <person name="Main D."/>
            <person name="Gilbert D."/>
            <person name="Parida L."/>
            <person name="Kuhn D.N."/>
        </authorList>
    </citation>
    <scope>NUCLEOTIDE SEQUENCE [LARGE SCALE GENOMIC DNA]</scope>
    <source>
        <strain evidence="10">cv. Matina 1-6</strain>
    </source>
</reference>
<evidence type="ECO:0000313" key="10">
    <source>
        <dbReference type="Proteomes" id="UP000026915"/>
    </source>
</evidence>
<sequence>MENYNAGHLRALTRAQEHEIMVSTLMQVINVERPSTSVFASSSRTDNVFNCSDTCVAMQLNGNNEYFNSIFPPSQQRHQQQQLPPRAQSNRRNKRTHYRGVRQRPWGKWAAEIRDPKRAVRVWLGTFYTEEAAARAYDRAAVGFRGDKAKVNFPLSDYKKEREEEEEEEKKKEIPEEKDNSHEEKGQNSKEKDDEEWQIFSDEEFRELMMMD</sequence>
<organism evidence="9 10">
    <name type="scientific">Theobroma cacao</name>
    <name type="common">Cacao</name>
    <name type="synonym">Cocoa</name>
    <dbReference type="NCBI Taxonomy" id="3641"/>
    <lineage>
        <taxon>Eukaryota</taxon>
        <taxon>Viridiplantae</taxon>
        <taxon>Streptophyta</taxon>
        <taxon>Embryophyta</taxon>
        <taxon>Tracheophyta</taxon>
        <taxon>Spermatophyta</taxon>
        <taxon>Magnoliopsida</taxon>
        <taxon>eudicotyledons</taxon>
        <taxon>Gunneridae</taxon>
        <taxon>Pentapetalae</taxon>
        <taxon>rosids</taxon>
        <taxon>malvids</taxon>
        <taxon>Malvales</taxon>
        <taxon>Malvaceae</taxon>
        <taxon>Byttnerioideae</taxon>
        <taxon>Theobroma</taxon>
    </lineage>
</organism>
<dbReference type="EMBL" id="CM001879">
    <property type="protein sequence ID" value="EOX91400.1"/>
    <property type="molecule type" value="Genomic_DNA"/>
</dbReference>
<dbReference type="STRING" id="3641.A0A061DGE2"/>
<dbReference type="PANTHER" id="PTHR31190">
    <property type="entry name" value="DNA-BINDING DOMAIN"/>
    <property type="match status" value="1"/>
</dbReference>
<dbReference type="PANTHER" id="PTHR31190:SF336">
    <property type="entry name" value="AP2_ERF DOMAIN-CONTAINING PROTEIN"/>
    <property type="match status" value="1"/>
</dbReference>
<keyword evidence="3" id="KW-0238">DNA-binding</keyword>
<evidence type="ECO:0000256" key="4">
    <source>
        <dbReference type="ARBA" id="ARBA00023163"/>
    </source>
</evidence>
<dbReference type="GO" id="GO:0005634">
    <property type="term" value="C:nucleus"/>
    <property type="evidence" value="ECO:0007669"/>
    <property type="project" value="UniProtKB-SubCell"/>
</dbReference>
<dbReference type="Pfam" id="PF00847">
    <property type="entry name" value="AP2"/>
    <property type="match status" value="1"/>
</dbReference>
<dbReference type="PRINTS" id="PR00367">
    <property type="entry name" value="ETHRSPELEMNT"/>
</dbReference>
<dbReference type="GO" id="GO:0003700">
    <property type="term" value="F:DNA-binding transcription factor activity"/>
    <property type="evidence" value="ECO:0007669"/>
    <property type="project" value="InterPro"/>
</dbReference>
<evidence type="ECO:0000256" key="1">
    <source>
        <dbReference type="ARBA" id="ARBA00004123"/>
    </source>
</evidence>
<dbReference type="InterPro" id="IPR044808">
    <property type="entry name" value="ERF_plant"/>
</dbReference>
<keyword evidence="2" id="KW-0805">Transcription regulation</keyword>
<evidence type="ECO:0000313" key="9">
    <source>
        <dbReference type="EMBL" id="EOX91400.1"/>
    </source>
</evidence>
<dbReference type="Gene3D" id="3.30.730.10">
    <property type="entry name" value="AP2/ERF domain"/>
    <property type="match status" value="1"/>
</dbReference>
<evidence type="ECO:0000259" key="8">
    <source>
        <dbReference type="PROSITE" id="PS51032"/>
    </source>
</evidence>
<dbReference type="InterPro" id="IPR001471">
    <property type="entry name" value="AP2/ERF_dom"/>
</dbReference>
<accession>A0A061DGE2</accession>
<dbReference type="GO" id="GO:0003677">
    <property type="term" value="F:DNA binding"/>
    <property type="evidence" value="ECO:0007669"/>
    <property type="project" value="UniProtKB-KW"/>
</dbReference>
<dbReference type="InParanoid" id="A0A061DGE2"/>
<dbReference type="OMA" id="REQEYDI"/>
<feature type="domain" description="AP2/ERF" evidence="8">
    <location>
        <begin position="97"/>
        <end position="154"/>
    </location>
</feature>
<comment type="subcellular location">
    <subcellularLocation>
        <location evidence="1">Nucleus</location>
    </subcellularLocation>
</comment>
<evidence type="ECO:0000256" key="5">
    <source>
        <dbReference type="ARBA" id="ARBA00023242"/>
    </source>
</evidence>
<dbReference type="CDD" id="cd00018">
    <property type="entry name" value="AP2"/>
    <property type="match status" value="1"/>
</dbReference>
<proteinExistence type="inferred from homology"/>
<dbReference type="eggNOG" id="ENOG502S258">
    <property type="taxonomic scope" value="Eukaryota"/>
</dbReference>
<dbReference type="Gramene" id="EOX91400">
    <property type="protein sequence ID" value="EOX91400"/>
    <property type="gene ID" value="TCM_000606"/>
</dbReference>
<dbReference type="InterPro" id="IPR036955">
    <property type="entry name" value="AP2/ERF_dom_sf"/>
</dbReference>
<comment type="similarity">
    <text evidence="6">Belongs to the AP2/ERF transcription factor family. ERF subfamily.</text>
</comment>
<feature type="region of interest" description="Disordered" evidence="7">
    <location>
        <begin position="154"/>
        <end position="198"/>
    </location>
</feature>
<dbReference type="SMART" id="SM00380">
    <property type="entry name" value="AP2"/>
    <property type="match status" value="1"/>
</dbReference>
<dbReference type="AlphaFoldDB" id="A0A061DGE2"/>
<keyword evidence="5" id="KW-0539">Nucleus</keyword>
<feature type="region of interest" description="Disordered" evidence="7">
    <location>
        <begin position="73"/>
        <end position="101"/>
    </location>
</feature>
<gene>
    <name evidence="9" type="ORF">TCM_000606</name>
</gene>